<accession>A0ABR0E2L9</accession>
<dbReference type="InterPro" id="IPR050317">
    <property type="entry name" value="Plant_Fungal_Acyltransferase"/>
</dbReference>
<dbReference type="InterPro" id="IPR023213">
    <property type="entry name" value="CAT-like_dom_sf"/>
</dbReference>
<protein>
    <submittedName>
        <fullName evidence="2">Uncharacterized protein</fullName>
    </submittedName>
</protein>
<dbReference type="Pfam" id="PF02458">
    <property type="entry name" value="Transferase"/>
    <property type="match status" value="1"/>
</dbReference>
<proteinExistence type="predicted"/>
<comment type="caution">
    <text evidence="2">The sequence shown here is derived from an EMBL/GenBank/DDBJ whole genome shotgun (WGS) entry which is preliminary data.</text>
</comment>
<evidence type="ECO:0000313" key="2">
    <source>
        <dbReference type="EMBL" id="KAK4495473.1"/>
    </source>
</evidence>
<keyword evidence="1" id="KW-0808">Transferase</keyword>
<organism evidence="2 3">
    <name type="scientific">Zasmidium cellare</name>
    <name type="common">Wine cellar mold</name>
    <name type="synonym">Racodium cellare</name>
    <dbReference type="NCBI Taxonomy" id="395010"/>
    <lineage>
        <taxon>Eukaryota</taxon>
        <taxon>Fungi</taxon>
        <taxon>Dikarya</taxon>
        <taxon>Ascomycota</taxon>
        <taxon>Pezizomycotina</taxon>
        <taxon>Dothideomycetes</taxon>
        <taxon>Dothideomycetidae</taxon>
        <taxon>Mycosphaerellales</taxon>
        <taxon>Mycosphaerellaceae</taxon>
        <taxon>Zasmidium</taxon>
    </lineage>
</organism>
<name>A0ABR0E2L9_ZASCE</name>
<dbReference type="PANTHER" id="PTHR31642">
    <property type="entry name" value="TRICHOTHECENE 3-O-ACETYLTRANSFERASE"/>
    <property type="match status" value="1"/>
</dbReference>
<evidence type="ECO:0000256" key="1">
    <source>
        <dbReference type="ARBA" id="ARBA00022679"/>
    </source>
</evidence>
<dbReference type="Gene3D" id="3.30.559.10">
    <property type="entry name" value="Chloramphenicol acetyltransferase-like domain"/>
    <property type="match status" value="2"/>
</dbReference>
<reference evidence="2 3" key="1">
    <citation type="journal article" date="2023" name="G3 (Bethesda)">
        <title>A chromosome-level genome assembly of Zasmidium syzygii isolated from banana leaves.</title>
        <authorList>
            <person name="van Westerhoven A.C."/>
            <person name="Mehrabi R."/>
            <person name="Talebi R."/>
            <person name="Steentjes M.B.F."/>
            <person name="Corcolon B."/>
            <person name="Chong P.A."/>
            <person name="Kema G.H.J."/>
            <person name="Seidl M.F."/>
        </authorList>
    </citation>
    <scope>NUCLEOTIDE SEQUENCE [LARGE SCALE GENOMIC DNA]</scope>
    <source>
        <strain evidence="2 3">P124</strain>
    </source>
</reference>
<dbReference type="PANTHER" id="PTHR31642:SF310">
    <property type="entry name" value="FATTY ALCOHOL:CAFFEOYL-COA ACYLTRANSFERASE"/>
    <property type="match status" value="1"/>
</dbReference>
<gene>
    <name evidence="2" type="ORF">PRZ48_013804</name>
</gene>
<dbReference type="Proteomes" id="UP001305779">
    <property type="component" value="Unassembled WGS sequence"/>
</dbReference>
<dbReference type="EMBL" id="JAXOVC010000012">
    <property type="protein sequence ID" value="KAK4495473.1"/>
    <property type="molecule type" value="Genomic_DNA"/>
</dbReference>
<evidence type="ECO:0000313" key="3">
    <source>
        <dbReference type="Proteomes" id="UP001305779"/>
    </source>
</evidence>
<keyword evidence="3" id="KW-1185">Reference proteome</keyword>
<sequence length="536" mass="58777">MTLSTTRTKTTFVQPAAPLEAQTITCSAVENICERCYVTTSAFWPVPDSADPLPQYDILTKSLSYVLYQRPILAGTLRQDNRGAFSVEIPPAPGAGCDFHYADLRDDAEIPTYEELERRGFPFADGNEDGLAKLRPARVPEAWDGSPVIVCQMSRLRGCVVLLLLMSHQVADPVAVVVFVLQFAGLTEEMEKAVLAGGPLPDLPERFEPAMEDRALLSPRPSEADCDEKSLELKQYVSIRGMDSLSVLAARRNLFPKSYIPPRLTGRAEQLWRTTVGIWKFSPAKLDQLRDIVRQASPEASKPPSDLDAITAFLWQRFFVAKHSPSENPSTPQTSHILYAGDVRRRLDPPLPQFFLSACVDLFRASQDTTSLTPATSSSSLGASLASAIQAIRQTLGDWNEKTYRRMLAESSQGDAVPGWIPRGPLEFIFSDHSRAGIVFDSSWGEGLGKVGISREPYLGRPCPAGEITVMPRLATGDLEVRIAGEVATLERLLADELMKEFCPNVFLVRPFGKVDGLVKGSALSNGNGLALEVKP</sequence>